<evidence type="ECO:0000313" key="3">
    <source>
        <dbReference type="Proteomes" id="UP001168972"/>
    </source>
</evidence>
<comment type="caution">
    <text evidence="2">The sequence shown here is derived from an EMBL/GenBank/DDBJ whole genome shotgun (WGS) entry which is preliminary data.</text>
</comment>
<evidence type="ECO:0000256" key="1">
    <source>
        <dbReference type="SAM" id="MobiDB-lite"/>
    </source>
</evidence>
<dbReference type="InterPro" id="IPR026065">
    <property type="entry name" value="FAM60A"/>
</dbReference>
<feature type="region of interest" description="Disordered" evidence="1">
    <location>
        <begin position="117"/>
        <end position="165"/>
    </location>
</feature>
<sequence length="413" mass="45772">MFSFHKPKVYRSSTGCCICKAKSSSSRFTDSKKYEEDFIECFQLEERRTGEICNACVLLVKRWKKLPVGSNRNWRHVVDARAGPGIKSLTKFKSKNRKKPKDNLEKIEKIMKKKHVYLKPEREREQSPAMSDDLNEEYLTNTGSKGSSRSGTPEGSDDNVANAEKRLIVPERISNKNELSTDDFIDMTYFKRVTICCGIIFKGQYGEIIVDPTLIKRCANCIIQRPRYRQRETNNLNNSPFHSSASASPVHSLASSSPAHSVDSTNDTATAATTTATTTTTTTKPTSKTFSDSSSDSGYDESSNQGIGESKIVKSSIININNSTTTNLTSVKLNQVKTIQLNSTLVSETVRLQSDIPIKLIPIEQVDAFTCKPLTKLVGTTSIHGSNTHSIAVQNNPLVDFAIHASARQSIIN</sequence>
<dbReference type="PANTHER" id="PTHR13422">
    <property type="entry name" value="SIN3-HDAC COMPLEX-ASSOCIATED FACTOR"/>
    <property type="match status" value="1"/>
</dbReference>
<dbReference type="GO" id="GO:0030336">
    <property type="term" value="P:negative regulation of cell migration"/>
    <property type="evidence" value="ECO:0007669"/>
    <property type="project" value="TreeGrafter"/>
</dbReference>
<proteinExistence type="predicted"/>
<dbReference type="PANTHER" id="PTHR13422:SF12">
    <property type="entry name" value="SIN3-HDAC COMPLEX-ASSOCIATED FACTOR"/>
    <property type="match status" value="1"/>
</dbReference>
<feature type="compositionally biased region" description="Low complexity" evidence="1">
    <location>
        <begin position="239"/>
        <end position="297"/>
    </location>
</feature>
<evidence type="ECO:0008006" key="4">
    <source>
        <dbReference type="Google" id="ProtNLM"/>
    </source>
</evidence>
<organism evidence="2 3">
    <name type="scientific">Microctonus hyperodae</name>
    <name type="common">Parasitoid wasp</name>
    <dbReference type="NCBI Taxonomy" id="165561"/>
    <lineage>
        <taxon>Eukaryota</taxon>
        <taxon>Metazoa</taxon>
        <taxon>Ecdysozoa</taxon>
        <taxon>Arthropoda</taxon>
        <taxon>Hexapoda</taxon>
        <taxon>Insecta</taxon>
        <taxon>Pterygota</taxon>
        <taxon>Neoptera</taxon>
        <taxon>Endopterygota</taxon>
        <taxon>Hymenoptera</taxon>
        <taxon>Apocrita</taxon>
        <taxon>Ichneumonoidea</taxon>
        <taxon>Braconidae</taxon>
        <taxon>Euphorinae</taxon>
        <taxon>Microctonus</taxon>
    </lineage>
</organism>
<feature type="region of interest" description="Disordered" evidence="1">
    <location>
        <begin position="233"/>
        <end position="306"/>
    </location>
</feature>
<keyword evidence="3" id="KW-1185">Reference proteome</keyword>
<feature type="compositionally biased region" description="Polar residues" evidence="1">
    <location>
        <begin position="138"/>
        <end position="153"/>
    </location>
</feature>
<dbReference type="AlphaFoldDB" id="A0AA39G3U5"/>
<protein>
    <recommendedName>
        <fullName evidence="4">Protein FAM60A</fullName>
    </recommendedName>
</protein>
<dbReference type="Pfam" id="PF15396">
    <property type="entry name" value="FAM60A"/>
    <property type="match status" value="1"/>
</dbReference>
<accession>A0AA39G3U5</accession>
<name>A0AA39G3U5_MICHY</name>
<dbReference type="EMBL" id="JAQQBR010000002">
    <property type="protein sequence ID" value="KAK0181034.1"/>
    <property type="molecule type" value="Genomic_DNA"/>
</dbReference>
<dbReference type="GO" id="GO:0070822">
    <property type="term" value="C:Sin3-type complex"/>
    <property type="evidence" value="ECO:0007669"/>
    <property type="project" value="TreeGrafter"/>
</dbReference>
<reference evidence="2" key="2">
    <citation type="submission" date="2023-03" db="EMBL/GenBank/DDBJ databases">
        <authorList>
            <person name="Inwood S.N."/>
            <person name="Skelly J.G."/>
            <person name="Guhlin J."/>
            <person name="Harrop T.W.R."/>
            <person name="Goldson S.G."/>
            <person name="Dearden P.K."/>
        </authorList>
    </citation>
    <scope>NUCLEOTIDE SEQUENCE</scope>
    <source>
        <strain evidence="2">Lincoln</strain>
        <tissue evidence="2">Whole body</tissue>
    </source>
</reference>
<gene>
    <name evidence="2" type="ORF">PV327_003356</name>
</gene>
<reference evidence="2" key="1">
    <citation type="journal article" date="2023" name="bioRxiv">
        <title>Scaffold-level genome assemblies of two parasitoid biocontrol wasps reveal the parthenogenesis mechanism and an associated novel virus.</title>
        <authorList>
            <person name="Inwood S."/>
            <person name="Skelly J."/>
            <person name="Guhlin J."/>
            <person name="Harrop T."/>
            <person name="Goldson S."/>
            <person name="Dearden P."/>
        </authorList>
    </citation>
    <scope>NUCLEOTIDE SEQUENCE</scope>
    <source>
        <strain evidence="2">Lincoln</strain>
        <tissue evidence="2">Whole body</tissue>
    </source>
</reference>
<evidence type="ECO:0000313" key="2">
    <source>
        <dbReference type="EMBL" id="KAK0181034.1"/>
    </source>
</evidence>
<dbReference type="Proteomes" id="UP001168972">
    <property type="component" value="Unassembled WGS sequence"/>
</dbReference>